<dbReference type="AlphaFoldDB" id="A0A072VIU7"/>
<dbReference type="PaxDb" id="3880-AES60137"/>
<dbReference type="EnsemblPlants" id="KEH41929">
    <property type="protein sequence ID" value="KEH41929"/>
    <property type="gene ID" value="MTR_1g057690"/>
</dbReference>
<evidence type="ECO:0000256" key="2">
    <source>
        <dbReference type="ARBA" id="ARBA00022771"/>
    </source>
</evidence>
<feature type="compositionally biased region" description="Basic and acidic residues" evidence="5">
    <location>
        <begin position="122"/>
        <end position="134"/>
    </location>
</feature>
<dbReference type="Pfam" id="PF13923">
    <property type="entry name" value="zf-C3HC4_2"/>
    <property type="match status" value="1"/>
</dbReference>
<evidence type="ECO:0000256" key="1">
    <source>
        <dbReference type="ARBA" id="ARBA00022723"/>
    </source>
</evidence>
<name>A0A072VIU7_MEDTR</name>
<dbReference type="PANTHER" id="PTHR46293">
    <property type="entry name" value="E3 UBIQUITIN PROTEIN LIGASE DRIP1"/>
    <property type="match status" value="1"/>
</dbReference>
<evidence type="ECO:0000256" key="4">
    <source>
        <dbReference type="PROSITE-ProRule" id="PRU00175"/>
    </source>
</evidence>
<gene>
    <name evidence="7" type="ordered locus">MTR_1g057690</name>
</gene>
<evidence type="ECO:0000256" key="3">
    <source>
        <dbReference type="ARBA" id="ARBA00022833"/>
    </source>
</evidence>
<dbReference type="PANTHER" id="PTHR46293:SF1">
    <property type="entry name" value="OS03G0632800 PROTEIN"/>
    <property type="match status" value="1"/>
</dbReference>
<evidence type="ECO:0000256" key="5">
    <source>
        <dbReference type="SAM" id="MobiDB-lite"/>
    </source>
</evidence>
<dbReference type="InterPro" id="IPR017907">
    <property type="entry name" value="Znf_RING_CS"/>
</dbReference>
<dbReference type="PROSITE" id="PS00518">
    <property type="entry name" value="ZF_RING_1"/>
    <property type="match status" value="1"/>
</dbReference>
<keyword evidence="1" id="KW-0479">Metal-binding</keyword>
<dbReference type="PROSITE" id="PS50089">
    <property type="entry name" value="ZF_RING_2"/>
    <property type="match status" value="1"/>
</dbReference>
<dbReference type="SUPFAM" id="SSF57850">
    <property type="entry name" value="RING/U-box"/>
    <property type="match status" value="1"/>
</dbReference>
<dbReference type="HOGENOM" id="CLU_1706899_0_0_1"/>
<dbReference type="InterPro" id="IPR013083">
    <property type="entry name" value="Znf_RING/FYVE/PHD"/>
</dbReference>
<sequence>MVRIRPFYSRSREIAKCLSCELCKQLLTDATKIIICFHTFCKKCIYTKLSDEILDCCPVCDVHLGIDPFSKLRSDFNLQDTRNRLFPIGKEEESLKYLPGDLMRASGIDPYGLRPSSSSAKRGLEESEGNNKLEGKKKKVRTEEAAEVGDTSAN</sequence>
<reference evidence="8" key="3">
    <citation type="submission" date="2015-04" db="UniProtKB">
        <authorList>
            <consortium name="EnsemblPlants"/>
        </authorList>
    </citation>
    <scope>IDENTIFICATION</scope>
    <source>
        <strain evidence="8">cv. Jemalong A17</strain>
    </source>
</reference>
<feature type="domain" description="RING-type" evidence="6">
    <location>
        <begin position="20"/>
        <end position="61"/>
    </location>
</feature>
<evidence type="ECO:0000313" key="7">
    <source>
        <dbReference type="EMBL" id="KEH41929.1"/>
    </source>
</evidence>
<dbReference type="Proteomes" id="UP000002051">
    <property type="component" value="Unassembled WGS sequence"/>
</dbReference>
<keyword evidence="9" id="KW-1185">Reference proteome</keyword>
<protein>
    <recommendedName>
        <fullName evidence="6">RING-type domain-containing protein</fullName>
    </recommendedName>
</protein>
<evidence type="ECO:0000313" key="9">
    <source>
        <dbReference type="Proteomes" id="UP000002051"/>
    </source>
</evidence>
<evidence type="ECO:0000259" key="6">
    <source>
        <dbReference type="PROSITE" id="PS50089"/>
    </source>
</evidence>
<dbReference type="GO" id="GO:0008270">
    <property type="term" value="F:zinc ion binding"/>
    <property type="evidence" value="ECO:0007669"/>
    <property type="project" value="UniProtKB-KW"/>
</dbReference>
<dbReference type="Gene3D" id="3.30.40.10">
    <property type="entry name" value="Zinc/RING finger domain, C3HC4 (zinc finger)"/>
    <property type="match status" value="1"/>
</dbReference>
<keyword evidence="3" id="KW-0862">Zinc</keyword>
<evidence type="ECO:0000313" key="8">
    <source>
        <dbReference type="EnsemblPlants" id="KEH41929"/>
    </source>
</evidence>
<keyword evidence="2 4" id="KW-0863">Zinc-finger</keyword>
<accession>A0A072VIU7</accession>
<dbReference type="GO" id="GO:0004842">
    <property type="term" value="F:ubiquitin-protein transferase activity"/>
    <property type="evidence" value="ECO:0007669"/>
    <property type="project" value="InterPro"/>
</dbReference>
<dbReference type="EMBL" id="CM001217">
    <property type="protein sequence ID" value="KEH41929.1"/>
    <property type="molecule type" value="Genomic_DNA"/>
</dbReference>
<dbReference type="InterPro" id="IPR001841">
    <property type="entry name" value="Znf_RING"/>
</dbReference>
<reference evidence="7 9" key="1">
    <citation type="journal article" date="2011" name="Nature">
        <title>The Medicago genome provides insight into the evolution of rhizobial symbioses.</title>
        <authorList>
            <person name="Young N.D."/>
            <person name="Debelle F."/>
            <person name="Oldroyd G.E."/>
            <person name="Geurts R."/>
            <person name="Cannon S.B."/>
            <person name="Udvardi M.K."/>
            <person name="Benedito V.A."/>
            <person name="Mayer K.F."/>
            <person name="Gouzy J."/>
            <person name="Schoof H."/>
            <person name="Van de Peer Y."/>
            <person name="Proost S."/>
            <person name="Cook D.R."/>
            <person name="Meyers B.C."/>
            <person name="Spannagl M."/>
            <person name="Cheung F."/>
            <person name="De Mita S."/>
            <person name="Krishnakumar V."/>
            <person name="Gundlach H."/>
            <person name="Zhou S."/>
            <person name="Mudge J."/>
            <person name="Bharti A.K."/>
            <person name="Murray J.D."/>
            <person name="Naoumkina M.A."/>
            <person name="Rosen B."/>
            <person name="Silverstein K.A."/>
            <person name="Tang H."/>
            <person name="Rombauts S."/>
            <person name="Zhao P.X."/>
            <person name="Zhou P."/>
            <person name="Barbe V."/>
            <person name="Bardou P."/>
            <person name="Bechner M."/>
            <person name="Bellec A."/>
            <person name="Berger A."/>
            <person name="Berges H."/>
            <person name="Bidwell S."/>
            <person name="Bisseling T."/>
            <person name="Choisne N."/>
            <person name="Couloux A."/>
            <person name="Denny R."/>
            <person name="Deshpande S."/>
            <person name="Dai X."/>
            <person name="Doyle J.J."/>
            <person name="Dudez A.M."/>
            <person name="Farmer A.D."/>
            <person name="Fouteau S."/>
            <person name="Franken C."/>
            <person name="Gibelin C."/>
            <person name="Gish J."/>
            <person name="Goldstein S."/>
            <person name="Gonzalez A.J."/>
            <person name="Green P.J."/>
            <person name="Hallab A."/>
            <person name="Hartog M."/>
            <person name="Hua A."/>
            <person name="Humphray S.J."/>
            <person name="Jeong D.H."/>
            <person name="Jing Y."/>
            <person name="Jocker A."/>
            <person name="Kenton S.M."/>
            <person name="Kim D.J."/>
            <person name="Klee K."/>
            <person name="Lai H."/>
            <person name="Lang C."/>
            <person name="Lin S."/>
            <person name="Macmil S.L."/>
            <person name="Magdelenat G."/>
            <person name="Matthews L."/>
            <person name="McCorrison J."/>
            <person name="Monaghan E.L."/>
            <person name="Mun J.H."/>
            <person name="Najar F.Z."/>
            <person name="Nicholson C."/>
            <person name="Noirot C."/>
            <person name="O'Bleness M."/>
            <person name="Paule C.R."/>
            <person name="Poulain J."/>
            <person name="Prion F."/>
            <person name="Qin B."/>
            <person name="Qu C."/>
            <person name="Retzel E.F."/>
            <person name="Riddle C."/>
            <person name="Sallet E."/>
            <person name="Samain S."/>
            <person name="Samson N."/>
            <person name="Sanders I."/>
            <person name="Saurat O."/>
            <person name="Scarpelli C."/>
            <person name="Schiex T."/>
            <person name="Segurens B."/>
            <person name="Severin A.J."/>
            <person name="Sherrier D.J."/>
            <person name="Shi R."/>
            <person name="Sims S."/>
            <person name="Singer S.R."/>
            <person name="Sinharoy S."/>
            <person name="Sterck L."/>
            <person name="Viollet A."/>
            <person name="Wang B.B."/>
            <person name="Wang K."/>
            <person name="Wang M."/>
            <person name="Wang X."/>
            <person name="Warfsmann J."/>
            <person name="Weissenbach J."/>
            <person name="White D.D."/>
            <person name="White J.D."/>
            <person name="Wiley G.B."/>
            <person name="Wincker P."/>
            <person name="Xing Y."/>
            <person name="Yang L."/>
            <person name="Yao Z."/>
            <person name="Ying F."/>
            <person name="Zhai J."/>
            <person name="Zhou L."/>
            <person name="Zuber A."/>
            <person name="Denarie J."/>
            <person name="Dixon R.A."/>
            <person name="May G.D."/>
            <person name="Schwartz D.C."/>
            <person name="Rogers J."/>
            <person name="Quetier F."/>
            <person name="Town C.D."/>
            <person name="Roe B.A."/>
        </authorList>
    </citation>
    <scope>NUCLEOTIDE SEQUENCE [LARGE SCALE GENOMIC DNA]</scope>
    <source>
        <strain evidence="7">A17</strain>
        <strain evidence="8 9">cv. Jemalong A17</strain>
    </source>
</reference>
<dbReference type="InterPro" id="IPR044807">
    <property type="entry name" value="DRIP1-like"/>
</dbReference>
<reference evidence="7 9" key="2">
    <citation type="journal article" date="2014" name="BMC Genomics">
        <title>An improved genome release (version Mt4.0) for the model legume Medicago truncatula.</title>
        <authorList>
            <person name="Tang H."/>
            <person name="Krishnakumar V."/>
            <person name="Bidwell S."/>
            <person name="Rosen B."/>
            <person name="Chan A."/>
            <person name="Zhou S."/>
            <person name="Gentzbittel L."/>
            <person name="Childs K.L."/>
            <person name="Yandell M."/>
            <person name="Gundlach H."/>
            <person name="Mayer K.F."/>
            <person name="Schwartz D.C."/>
            <person name="Town C.D."/>
        </authorList>
    </citation>
    <scope>GENOME REANNOTATION</scope>
    <source>
        <strain evidence="7">A17</strain>
        <strain evidence="8 9">cv. Jemalong A17</strain>
    </source>
</reference>
<proteinExistence type="predicted"/>
<dbReference type="STRING" id="3880.A0A072VIU7"/>
<feature type="region of interest" description="Disordered" evidence="5">
    <location>
        <begin position="108"/>
        <end position="154"/>
    </location>
</feature>
<organism evidence="7 9">
    <name type="scientific">Medicago truncatula</name>
    <name type="common">Barrel medic</name>
    <name type="synonym">Medicago tribuloides</name>
    <dbReference type="NCBI Taxonomy" id="3880"/>
    <lineage>
        <taxon>Eukaryota</taxon>
        <taxon>Viridiplantae</taxon>
        <taxon>Streptophyta</taxon>
        <taxon>Embryophyta</taxon>
        <taxon>Tracheophyta</taxon>
        <taxon>Spermatophyta</taxon>
        <taxon>Magnoliopsida</taxon>
        <taxon>eudicotyledons</taxon>
        <taxon>Gunneridae</taxon>
        <taxon>Pentapetalae</taxon>
        <taxon>rosids</taxon>
        <taxon>fabids</taxon>
        <taxon>Fabales</taxon>
        <taxon>Fabaceae</taxon>
        <taxon>Papilionoideae</taxon>
        <taxon>50 kb inversion clade</taxon>
        <taxon>NPAAA clade</taxon>
        <taxon>Hologalegina</taxon>
        <taxon>IRL clade</taxon>
        <taxon>Trifolieae</taxon>
        <taxon>Medicago</taxon>
    </lineage>
</organism>